<reference evidence="2 3" key="1">
    <citation type="submission" date="2024-09" db="EMBL/GenBank/DDBJ databases">
        <authorList>
            <person name="Sun Q."/>
            <person name="Mori K."/>
        </authorList>
    </citation>
    <scope>NUCLEOTIDE SEQUENCE [LARGE SCALE GENOMIC DNA]</scope>
    <source>
        <strain evidence="2 3">CECT 7955</strain>
    </source>
</reference>
<feature type="compositionally biased region" description="Low complexity" evidence="1">
    <location>
        <begin position="340"/>
        <end position="353"/>
    </location>
</feature>
<gene>
    <name evidence="2" type="ORF">ACFFVF_14555</name>
</gene>
<dbReference type="Proteomes" id="UP001589607">
    <property type="component" value="Unassembled WGS sequence"/>
</dbReference>
<proteinExistence type="predicted"/>
<accession>A0ABV5GQS8</accession>
<evidence type="ECO:0008006" key="4">
    <source>
        <dbReference type="Google" id="ProtNLM"/>
    </source>
</evidence>
<evidence type="ECO:0000256" key="1">
    <source>
        <dbReference type="SAM" id="MobiDB-lite"/>
    </source>
</evidence>
<dbReference type="EMBL" id="JBHMEY010000066">
    <property type="protein sequence ID" value="MFB9097738.1"/>
    <property type="molecule type" value="Genomic_DNA"/>
</dbReference>
<sequence>AQAEKDRLAKEAAEAQAEKDRLAREAALKAQAEKDRLAKEAAEAQAEKDRLAREAALKAQAEKDRLAKEAAEAQAEKDRLAREAALKAQAEKDRLAKEAADAQAEKDRLAREAALKAKAERDRLAKEAADAQAEKDRLAREAAKPNQTIEEKVSSIETKFNVSNKVLDNYKREIAQKTKNSDNLIKRLDSIVKVRELDLQAYISENDPNFKAGPQKFVSTSQQNAQLNAIKNEITANKKVFDDLIIDFESANRRRLEELKKNGVSDEEAKQLNQYYDSVINDLKNKKQQYIQFEKIADERIKKVNADKEEERLKRIKRAEYSNEQERIEDDKKSIEAIKNSTSQSSNSTNTENGEQEEPVSNDISIIKKLNGVESGYYLVLGKFKNTSERDAFVRQVVAGGGTSVTLFYNIYDATYYVYIDKFEDLSAAMKGLQARGTKTYNKRMSVVKVE</sequence>
<organism evidence="2 3">
    <name type="scientific">Flavobacterium jumunjinense</name>
    <dbReference type="NCBI Taxonomy" id="998845"/>
    <lineage>
        <taxon>Bacteria</taxon>
        <taxon>Pseudomonadati</taxon>
        <taxon>Bacteroidota</taxon>
        <taxon>Flavobacteriia</taxon>
        <taxon>Flavobacteriales</taxon>
        <taxon>Flavobacteriaceae</taxon>
        <taxon>Flavobacterium</taxon>
    </lineage>
</organism>
<keyword evidence="3" id="KW-1185">Reference proteome</keyword>
<name>A0ABV5GQS8_9FLAO</name>
<protein>
    <recommendedName>
        <fullName evidence="4">SPOR domain-containing protein</fullName>
    </recommendedName>
</protein>
<feature type="region of interest" description="Disordered" evidence="1">
    <location>
        <begin position="339"/>
        <end position="360"/>
    </location>
</feature>
<feature type="non-terminal residue" evidence="2">
    <location>
        <position position="1"/>
    </location>
</feature>
<evidence type="ECO:0000313" key="3">
    <source>
        <dbReference type="Proteomes" id="UP001589607"/>
    </source>
</evidence>
<feature type="region of interest" description="Disordered" evidence="1">
    <location>
        <begin position="38"/>
        <end position="151"/>
    </location>
</feature>
<evidence type="ECO:0000313" key="2">
    <source>
        <dbReference type="EMBL" id="MFB9097738.1"/>
    </source>
</evidence>
<comment type="caution">
    <text evidence="2">The sequence shown here is derived from an EMBL/GenBank/DDBJ whole genome shotgun (WGS) entry which is preliminary data.</text>
</comment>